<dbReference type="PANTHER" id="PTHR31988:SF15">
    <property type="entry name" value="ESTERASE, PUTATIVE (DUF303)-RELATED"/>
    <property type="match status" value="1"/>
</dbReference>
<comment type="caution">
    <text evidence="3">The sequence shown here is derived from an EMBL/GenBank/DDBJ whole genome shotgun (WGS) entry which is preliminary data.</text>
</comment>
<dbReference type="PANTHER" id="PTHR31988">
    <property type="entry name" value="ESTERASE, PUTATIVE (DUF303)-RELATED"/>
    <property type="match status" value="1"/>
</dbReference>
<feature type="domain" description="Sialate O-acetylesterase" evidence="2">
    <location>
        <begin position="77"/>
        <end position="203"/>
    </location>
</feature>
<dbReference type="Gene3D" id="3.40.50.1110">
    <property type="entry name" value="SGNH hydrolase"/>
    <property type="match status" value="1"/>
</dbReference>
<evidence type="ECO:0000259" key="2">
    <source>
        <dbReference type="Pfam" id="PF03629"/>
    </source>
</evidence>
<evidence type="ECO:0000313" key="3">
    <source>
        <dbReference type="EMBL" id="MCL7024735.1"/>
    </source>
</evidence>
<reference evidence="3" key="1">
    <citation type="submission" date="2022-03" db="EMBL/GenBank/DDBJ databases">
        <title>A functionally conserved STORR gene fusion in Papaver species that diverged 16.8 million years ago.</title>
        <authorList>
            <person name="Catania T."/>
        </authorList>
    </citation>
    <scope>NUCLEOTIDE SEQUENCE</scope>
    <source>
        <strain evidence="3">S-191538</strain>
    </source>
</reference>
<accession>A0AA41RWB2</accession>
<dbReference type="Pfam" id="PF03629">
    <property type="entry name" value="SASA"/>
    <property type="match status" value="2"/>
</dbReference>
<protein>
    <recommendedName>
        <fullName evidence="2">Sialate O-acetylesterase domain-containing protein</fullName>
    </recommendedName>
</protein>
<proteinExistence type="predicted"/>
<sequence>MLVLSSAASCGWIFLELLVSDGDRSRPLQDKNIFILAGQSNMAGRGGVVNEVWDGIIPAECASIIRFNSHRKWMDSSNIGVIGLVPCAVGGTSISEWSRGVPLYNLRAVLWYQGESDTVYQKDAESYGHNLKQLISNVREDLHLPRLHFILVALASGEGPFVGIVRKAQLEIDLLNVLTVDADGRTPSRTRHLTTEAQVRLGHDASGGVFR</sequence>
<dbReference type="Proteomes" id="UP001177140">
    <property type="component" value="Unassembled WGS sequence"/>
</dbReference>
<dbReference type="InterPro" id="IPR052940">
    <property type="entry name" value="Carb_Esterase_6"/>
</dbReference>
<dbReference type="SUPFAM" id="SSF52266">
    <property type="entry name" value="SGNH hydrolase"/>
    <property type="match status" value="1"/>
</dbReference>
<dbReference type="EMBL" id="JAJJMA010037706">
    <property type="protein sequence ID" value="MCL7024735.1"/>
    <property type="molecule type" value="Genomic_DNA"/>
</dbReference>
<gene>
    <name evidence="3" type="ORF">MKW94_005383</name>
</gene>
<dbReference type="InterPro" id="IPR036514">
    <property type="entry name" value="SGNH_hydro_sf"/>
</dbReference>
<keyword evidence="1" id="KW-0378">Hydrolase</keyword>
<evidence type="ECO:0000313" key="4">
    <source>
        <dbReference type="Proteomes" id="UP001177140"/>
    </source>
</evidence>
<evidence type="ECO:0000256" key="1">
    <source>
        <dbReference type="ARBA" id="ARBA00022801"/>
    </source>
</evidence>
<dbReference type="InterPro" id="IPR005181">
    <property type="entry name" value="SASA"/>
</dbReference>
<name>A0AA41RWB2_PAPNU</name>
<organism evidence="3 4">
    <name type="scientific">Papaver nudicaule</name>
    <name type="common">Iceland poppy</name>
    <dbReference type="NCBI Taxonomy" id="74823"/>
    <lineage>
        <taxon>Eukaryota</taxon>
        <taxon>Viridiplantae</taxon>
        <taxon>Streptophyta</taxon>
        <taxon>Embryophyta</taxon>
        <taxon>Tracheophyta</taxon>
        <taxon>Spermatophyta</taxon>
        <taxon>Magnoliopsida</taxon>
        <taxon>Ranunculales</taxon>
        <taxon>Papaveraceae</taxon>
        <taxon>Papaveroideae</taxon>
        <taxon>Papaver</taxon>
    </lineage>
</organism>
<feature type="domain" description="Sialate O-acetylesterase" evidence="2">
    <location>
        <begin position="31"/>
        <end position="76"/>
    </location>
</feature>
<keyword evidence="4" id="KW-1185">Reference proteome</keyword>
<dbReference type="AlphaFoldDB" id="A0AA41RWB2"/>
<dbReference type="GO" id="GO:0016787">
    <property type="term" value="F:hydrolase activity"/>
    <property type="evidence" value="ECO:0007669"/>
    <property type="project" value="UniProtKB-KW"/>
</dbReference>